<dbReference type="EMBL" id="JANEYG010000019">
    <property type="protein sequence ID" value="KAJ8919277.1"/>
    <property type="molecule type" value="Genomic_DNA"/>
</dbReference>
<keyword evidence="3" id="KW-1185">Reference proteome</keyword>
<accession>A0AAV8VY20</accession>
<dbReference type="Proteomes" id="UP001159042">
    <property type="component" value="Unassembled WGS sequence"/>
</dbReference>
<comment type="caution">
    <text evidence="2">The sequence shown here is derived from an EMBL/GenBank/DDBJ whole genome shotgun (WGS) entry which is preliminary data.</text>
</comment>
<feature type="chain" id="PRO_5043653427" evidence="1">
    <location>
        <begin position="20"/>
        <end position="168"/>
    </location>
</feature>
<sequence length="168" mass="18883">HLAIHIFIVTSTTVALTHGGLSTNIKPVEFIKTDTNIGSSTKPSRTARSFGGFGIDLEFWTEATIPFVYDPQPNTIEFKLEENGHVTPDFSNGLDYPDPLLLTGPAAKKAAQYLYSKELFFSNIPHARAMLRNQQERHANGLAGNRLGSLREKSPFYRFRKQTRQNFL</sequence>
<organism evidence="2 3">
    <name type="scientific">Exocentrus adspersus</name>
    <dbReference type="NCBI Taxonomy" id="1586481"/>
    <lineage>
        <taxon>Eukaryota</taxon>
        <taxon>Metazoa</taxon>
        <taxon>Ecdysozoa</taxon>
        <taxon>Arthropoda</taxon>
        <taxon>Hexapoda</taxon>
        <taxon>Insecta</taxon>
        <taxon>Pterygota</taxon>
        <taxon>Neoptera</taxon>
        <taxon>Endopterygota</taxon>
        <taxon>Coleoptera</taxon>
        <taxon>Polyphaga</taxon>
        <taxon>Cucujiformia</taxon>
        <taxon>Chrysomeloidea</taxon>
        <taxon>Cerambycidae</taxon>
        <taxon>Lamiinae</taxon>
        <taxon>Acanthocinini</taxon>
        <taxon>Exocentrus</taxon>
    </lineage>
</organism>
<proteinExistence type="predicted"/>
<evidence type="ECO:0000256" key="1">
    <source>
        <dbReference type="SAM" id="SignalP"/>
    </source>
</evidence>
<keyword evidence="1" id="KW-0732">Signal</keyword>
<gene>
    <name evidence="2" type="ORF">NQ315_003861</name>
</gene>
<feature type="signal peptide" evidence="1">
    <location>
        <begin position="1"/>
        <end position="19"/>
    </location>
</feature>
<feature type="non-terminal residue" evidence="2">
    <location>
        <position position="1"/>
    </location>
</feature>
<protein>
    <submittedName>
        <fullName evidence="2">Uncharacterized protein</fullName>
    </submittedName>
</protein>
<reference evidence="2 3" key="1">
    <citation type="journal article" date="2023" name="Insect Mol. Biol.">
        <title>Genome sequencing provides insights into the evolution of gene families encoding plant cell wall-degrading enzymes in longhorned beetles.</title>
        <authorList>
            <person name="Shin N.R."/>
            <person name="Okamura Y."/>
            <person name="Kirsch R."/>
            <person name="Pauchet Y."/>
        </authorList>
    </citation>
    <scope>NUCLEOTIDE SEQUENCE [LARGE SCALE GENOMIC DNA]</scope>
    <source>
        <strain evidence="2">EAD_L_NR</strain>
    </source>
</reference>
<evidence type="ECO:0000313" key="2">
    <source>
        <dbReference type="EMBL" id="KAJ8919277.1"/>
    </source>
</evidence>
<evidence type="ECO:0000313" key="3">
    <source>
        <dbReference type="Proteomes" id="UP001159042"/>
    </source>
</evidence>
<name>A0AAV8VY20_9CUCU</name>
<dbReference type="AlphaFoldDB" id="A0AAV8VY20"/>